<reference evidence="1 2" key="1">
    <citation type="journal article" date="2024" name="Int. J. Syst. Evol. Microbiol.">
        <title>Paenibacillus hexagrammi sp. nov., a novel bacterium isolated from the gut content of Hexagrammos agrammus.</title>
        <authorList>
            <person name="Jung H.K."/>
            <person name="Kim D.G."/>
            <person name="Zin H."/>
            <person name="Park J."/>
            <person name="Jung H."/>
            <person name="Kim Y.O."/>
            <person name="Kong H.J."/>
            <person name="Kim J.W."/>
            <person name="Kim Y.S."/>
        </authorList>
    </citation>
    <scope>NUCLEOTIDE SEQUENCE [LARGE SCALE GENOMIC DNA]</scope>
    <source>
        <strain evidence="1 2">YPD9-1</strain>
    </source>
</reference>
<sequence length="75" mass="8833">MKLLCTKDVVMEETGQIAFFKGNYYAAVVGSVHEFFYEPYALIARNEFGDDHIVKDLEDDRLDDFFKLHFMEVLF</sequence>
<gene>
    <name evidence="1" type="ORF">L0M14_30800</name>
</gene>
<accession>A0ABY3SU32</accession>
<proteinExistence type="predicted"/>
<keyword evidence="2" id="KW-1185">Reference proteome</keyword>
<organism evidence="1 2">
    <name type="scientific">Paenibacillus hexagrammi</name>
    <dbReference type="NCBI Taxonomy" id="2908839"/>
    <lineage>
        <taxon>Bacteria</taxon>
        <taxon>Bacillati</taxon>
        <taxon>Bacillota</taxon>
        <taxon>Bacilli</taxon>
        <taxon>Bacillales</taxon>
        <taxon>Paenibacillaceae</taxon>
        <taxon>Paenibacillus</taxon>
    </lineage>
</organism>
<dbReference type="Proteomes" id="UP001649230">
    <property type="component" value="Plasmid pYPD9-1"/>
</dbReference>
<name>A0ABY3SU32_9BACL</name>
<protein>
    <submittedName>
        <fullName evidence="1">Uncharacterized protein</fullName>
    </submittedName>
</protein>
<evidence type="ECO:0000313" key="2">
    <source>
        <dbReference type="Proteomes" id="UP001649230"/>
    </source>
</evidence>
<evidence type="ECO:0000313" key="1">
    <source>
        <dbReference type="EMBL" id="UJF36580.1"/>
    </source>
</evidence>
<dbReference type="EMBL" id="CP090979">
    <property type="protein sequence ID" value="UJF36580.1"/>
    <property type="molecule type" value="Genomic_DNA"/>
</dbReference>
<keyword evidence="1" id="KW-0614">Plasmid</keyword>
<geneLocation type="plasmid" evidence="1 2">
    <name>pYPD9-1</name>
</geneLocation>
<dbReference type="RefSeq" id="WP_235123130.1">
    <property type="nucleotide sequence ID" value="NZ_CP090979.1"/>
</dbReference>